<evidence type="ECO:0000313" key="2">
    <source>
        <dbReference type="Proteomes" id="UP000286482"/>
    </source>
</evidence>
<name>A0A420ELT3_9ALTE</name>
<dbReference type="AlphaFoldDB" id="A0A420ELT3"/>
<comment type="caution">
    <text evidence="1">The sequence shown here is derived from an EMBL/GenBank/DDBJ whole genome shotgun (WGS) entry which is preliminary data.</text>
</comment>
<accession>A0A420ELT3</accession>
<sequence>MARQIRYTYNNVVKTIGFANDRFNSLQEAVAAAEGVDLSNYLAMEAQVLQHSKGKNAMREFRDSEFKRMGFSNIEFIKD</sequence>
<reference evidence="1 2" key="1">
    <citation type="submission" date="2018-09" db="EMBL/GenBank/DDBJ databases">
        <authorList>
            <person name="Wang Z."/>
        </authorList>
    </citation>
    <scope>NUCLEOTIDE SEQUENCE [LARGE SCALE GENOMIC DNA]</scope>
    <source>
        <strain evidence="1 2">ALS 81</strain>
    </source>
</reference>
<proteinExistence type="predicted"/>
<dbReference type="Proteomes" id="UP000286482">
    <property type="component" value="Unassembled WGS sequence"/>
</dbReference>
<gene>
    <name evidence="1" type="ORF">DBZ36_02575</name>
</gene>
<protein>
    <submittedName>
        <fullName evidence="1">DUF2960 domain-containing protein</fullName>
    </submittedName>
</protein>
<dbReference type="OrthoDB" id="5820465at2"/>
<dbReference type="EMBL" id="RAQO01000002">
    <property type="protein sequence ID" value="RKF21576.1"/>
    <property type="molecule type" value="Genomic_DNA"/>
</dbReference>
<organism evidence="1 2">
    <name type="scientific">Alginatibacterium sediminis</name>
    <dbReference type="NCBI Taxonomy" id="2164068"/>
    <lineage>
        <taxon>Bacteria</taxon>
        <taxon>Pseudomonadati</taxon>
        <taxon>Pseudomonadota</taxon>
        <taxon>Gammaproteobacteria</taxon>
        <taxon>Alteromonadales</taxon>
        <taxon>Alteromonadaceae</taxon>
        <taxon>Alginatibacterium</taxon>
    </lineage>
</organism>
<keyword evidence="2" id="KW-1185">Reference proteome</keyword>
<dbReference type="Pfam" id="PF11173">
    <property type="entry name" value="DUF2960"/>
    <property type="match status" value="1"/>
</dbReference>
<dbReference type="RefSeq" id="WP_120353379.1">
    <property type="nucleotide sequence ID" value="NZ_RAQO01000002.1"/>
</dbReference>
<dbReference type="InterPro" id="IPR021343">
    <property type="entry name" value="DUF2960"/>
</dbReference>
<evidence type="ECO:0000313" key="1">
    <source>
        <dbReference type="EMBL" id="RKF21576.1"/>
    </source>
</evidence>